<keyword evidence="12" id="KW-0150">Chloroplast</keyword>
<dbReference type="CDD" id="cd07017">
    <property type="entry name" value="S14_ClpP_2"/>
    <property type="match status" value="1"/>
</dbReference>
<geneLocation type="chloroplast" evidence="12"/>
<name>A0A4D6EVE3_9CONI</name>
<dbReference type="RefSeq" id="YP_009631266.1">
    <property type="nucleotide sequence ID" value="NC_042224.1"/>
</dbReference>
<feature type="transmembrane region" description="Helical" evidence="11">
    <location>
        <begin position="91"/>
        <end position="112"/>
    </location>
</feature>
<evidence type="ECO:0000256" key="5">
    <source>
        <dbReference type="ARBA" id="ARBA00022825"/>
    </source>
</evidence>
<dbReference type="PANTHER" id="PTHR10381">
    <property type="entry name" value="ATP-DEPENDENT CLP PROTEASE PROTEOLYTIC SUBUNIT"/>
    <property type="match status" value="1"/>
</dbReference>
<dbReference type="InterPro" id="IPR033135">
    <property type="entry name" value="ClpP_His_AS"/>
</dbReference>
<gene>
    <name evidence="12" type="primary">clpP</name>
</gene>
<dbReference type="InterPro" id="IPR023562">
    <property type="entry name" value="ClpP/TepA"/>
</dbReference>
<feature type="region of interest" description="Disordered" evidence="10">
    <location>
        <begin position="210"/>
        <end position="259"/>
    </location>
</feature>
<dbReference type="GO" id="GO:0009368">
    <property type="term" value="C:endopeptidase Clp complex"/>
    <property type="evidence" value="ECO:0007669"/>
    <property type="project" value="TreeGrafter"/>
</dbReference>
<dbReference type="InterPro" id="IPR029045">
    <property type="entry name" value="ClpP/crotonase-like_dom_sf"/>
</dbReference>
<dbReference type="PRINTS" id="PR00127">
    <property type="entry name" value="CLPPROTEASEP"/>
</dbReference>
<dbReference type="EC" id="3.4.21.92" evidence="8"/>
<dbReference type="PROSITE" id="PS00382">
    <property type="entry name" value="CLP_PROTEASE_HIS"/>
    <property type="match status" value="1"/>
</dbReference>
<proteinExistence type="inferred from homology"/>
<feature type="compositionally biased region" description="Basic and acidic residues" evidence="10">
    <location>
        <begin position="217"/>
        <end position="243"/>
    </location>
</feature>
<evidence type="ECO:0000256" key="6">
    <source>
        <dbReference type="PROSITE-ProRule" id="PRU10085"/>
    </source>
</evidence>
<comment type="similarity">
    <text evidence="1 9">Belongs to the peptidase S14 family.</text>
</comment>
<sequence>MPLGVPKVPHQHFEEDDAIWMDLYNKLYEERLLFLVKPLDDEIGNQLVSMMIYLSLDDVTQEQFLFIHCTGGPIIPGLAIYDTMQYIAPEVYTMVLGIAASMGSIILSGGYLGKRIAFPSATIMLHQPASTWTNGVSRMCTENAEDLRMIKELIVQIYAERTNEKQKFVIWNQLDRDFFMSAEETLEYGLVDLIIGKRRTAPSWLKRKRKQGPMSRILHEETTSNEHPRINEIPDAFDKKSDMELQGAPTQKKRMKMEEMEIEPLRFEISRLT</sequence>
<keyword evidence="3 8" id="KW-0645">Protease</keyword>
<evidence type="ECO:0000256" key="10">
    <source>
        <dbReference type="SAM" id="MobiDB-lite"/>
    </source>
</evidence>
<dbReference type="SUPFAM" id="SSF52096">
    <property type="entry name" value="ClpP/crotonase"/>
    <property type="match status" value="1"/>
</dbReference>
<evidence type="ECO:0000256" key="11">
    <source>
        <dbReference type="SAM" id="Phobius"/>
    </source>
</evidence>
<evidence type="ECO:0000256" key="8">
    <source>
        <dbReference type="RuleBase" id="RU000549"/>
    </source>
</evidence>
<feature type="active site" evidence="6">
    <location>
        <position position="101"/>
    </location>
</feature>
<dbReference type="PANTHER" id="PTHR10381:SF15">
    <property type="entry name" value="CHLOROPLASTIC ATP-DEPENDENT CLP PROTEASE PROTEOLYTIC SUBUNIT 1"/>
    <property type="match status" value="1"/>
</dbReference>
<evidence type="ECO:0000256" key="4">
    <source>
        <dbReference type="ARBA" id="ARBA00022801"/>
    </source>
</evidence>
<organism evidence="12">
    <name type="scientific">Podocarpus latifolius</name>
    <name type="common">real yellowwood</name>
    <dbReference type="NCBI Taxonomy" id="120620"/>
    <lineage>
        <taxon>Eukaryota</taxon>
        <taxon>Viridiplantae</taxon>
        <taxon>Streptophyta</taxon>
        <taxon>Embryophyta</taxon>
        <taxon>Tracheophyta</taxon>
        <taxon>Spermatophyta</taxon>
        <taxon>Pinopsida</taxon>
        <taxon>Pinidae</taxon>
        <taxon>Conifers II</taxon>
        <taxon>Araucariales</taxon>
        <taxon>Podocarpaceae</taxon>
        <taxon>Podocarpus</taxon>
    </lineage>
</organism>
<evidence type="ECO:0000256" key="2">
    <source>
        <dbReference type="ARBA" id="ARBA00022640"/>
    </source>
</evidence>
<keyword evidence="11" id="KW-0472">Membrane</keyword>
<dbReference type="EMBL" id="MH536745">
    <property type="protein sequence ID" value="QCA41130.1"/>
    <property type="molecule type" value="Genomic_DNA"/>
</dbReference>
<dbReference type="GeneID" id="40142851"/>
<keyword evidence="5 8" id="KW-0720">Serine protease</keyword>
<dbReference type="InterPro" id="IPR018215">
    <property type="entry name" value="ClpP_Ser_AS"/>
</dbReference>
<evidence type="ECO:0000256" key="1">
    <source>
        <dbReference type="ARBA" id="ARBA00007039"/>
    </source>
</evidence>
<dbReference type="GO" id="GO:0009536">
    <property type="term" value="C:plastid"/>
    <property type="evidence" value="ECO:0007669"/>
    <property type="project" value="UniProtKB-ARBA"/>
</dbReference>
<feature type="active site" evidence="7">
    <location>
        <position position="126"/>
    </location>
</feature>
<evidence type="ECO:0000256" key="7">
    <source>
        <dbReference type="PROSITE-ProRule" id="PRU10086"/>
    </source>
</evidence>
<dbReference type="Gene3D" id="3.90.226.10">
    <property type="entry name" value="2-enoyl-CoA Hydratase, Chain A, domain 1"/>
    <property type="match status" value="1"/>
</dbReference>
<accession>A0A4D6EVE3</accession>
<keyword evidence="2 12" id="KW-0934">Plastid</keyword>
<reference evidence="12" key="1">
    <citation type="journal article" date="2019" name="Holzforschung">
        <title>The complete plastome of real yellow wood (Podocarpus latifolius): gene organization and comparison with related species.</title>
        <authorList>
            <person name="Saina J.K."/>
            <person name="Li Z.-Z."/>
            <person name="Gichira A.W."/>
            <person name="Avoga S."/>
            <person name="Wang Q.-F."/>
            <person name="Kuo L."/>
        </authorList>
    </citation>
    <scope>NUCLEOTIDE SEQUENCE</scope>
</reference>
<keyword evidence="4 8" id="KW-0378">Hydrolase</keyword>
<dbReference type="GO" id="GO:0006515">
    <property type="term" value="P:protein quality control for misfolded or incompletely synthesized proteins"/>
    <property type="evidence" value="ECO:0007669"/>
    <property type="project" value="TreeGrafter"/>
</dbReference>
<keyword evidence="11" id="KW-1133">Transmembrane helix</keyword>
<dbReference type="InterPro" id="IPR001907">
    <property type="entry name" value="ClpP"/>
</dbReference>
<dbReference type="GO" id="GO:0004176">
    <property type="term" value="F:ATP-dependent peptidase activity"/>
    <property type="evidence" value="ECO:0007669"/>
    <property type="project" value="InterPro"/>
</dbReference>
<evidence type="ECO:0000256" key="9">
    <source>
        <dbReference type="RuleBase" id="RU003567"/>
    </source>
</evidence>
<evidence type="ECO:0000313" key="12">
    <source>
        <dbReference type="EMBL" id="QCA41130.1"/>
    </source>
</evidence>
<dbReference type="GO" id="GO:0004252">
    <property type="term" value="F:serine-type endopeptidase activity"/>
    <property type="evidence" value="ECO:0007669"/>
    <property type="project" value="UniProtKB-EC"/>
</dbReference>
<dbReference type="AlphaFoldDB" id="A0A4D6EVE3"/>
<protein>
    <recommendedName>
        <fullName evidence="9">ATP-dependent Clp protease proteolytic subunit</fullName>
        <ecNumber evidence="8">3.4.21.92</ecNumber>
    </recommendedName>
</protein>
<dbReference type="GO" id="GO:0051117">
    <property type="term" value="F:ATPase binding"/>
    <property type="evidence" value="ECO:0007669"/>
    <property type="project" value="TreeGrafter"/>
</dbReference>
<dbReference type="PROSITE" id="PS00381">
    <property type="entry name" value="CLP_PROTEASE_SER"/>
    <property type="match status" value="1"/>
</dbReference>
<dbReference type="Pfam" id="PF00574">
    <property type="entry name" value="CLP_protease"/>
    <property type="match status" value="1"/>
</dbReference>
<evidence type="ECO:0000256" key="3">
    <source>
        <dbReference type="ARBA" id="ARBA00022670"/>
    </source>
</evidence>
<keyword evidence="11" id="KW-0812">Transmembrane</keyword>